<dbReference type="Proteomes" id="UP000660131">
    <property type="component" value="Unassembled WGS sequence"/>
</dbReference>
<dbReference type="Pfam" id="PF12729">
    <property type="entry name" value="4HB_MCP_1"/>
    <property type="match status" value="1"/>
</dbReference>
<dbReference type="PANTHER" id="PTHR32089:SF120">
    <property type="entry name" value="METHYL-ACCEPTING CHEMOTAXIS PROTEIN TLPQ"/>
    <property type="match status" value="1"/>
</dbReference>
<comment type="subcellular location">
    <subcellularLocation>
        <location evidence="1">Cell membrane</location>
    </subcellularLocation>
</comment>
<dbReference type="EMBL" id="JACONV010000009">
    <property type="protein sequence ID" value="MBC3956186.1"/>
    <property type="molecule type" value="Genomic_DNA"/>
</dbReference>
<dbReference type="InterPro" id="IPR003660">
    <property type="entry name" value="HAMP_dom"/>
</dbReference>
<dbReference type="SUPFAM" id="SSF58104">
    <property type="entry name" value="Methyl-accepting chemotaxis protein (MCP) signaling domain"/>
    <property type="match status" value="1"/>
</dbReference>
<evidence type="ECO:0000256" key="8">
    <source>
        <dbReference type="ARBA" id="ARBA00023224"/>
    </source>
</evidence>
<dbReference type="Gene3D" id="1.10.287.950">
    <property type="entry name" value="Methyl-accepting chemotaxis protein"/>
    <property type="match status" value="1"/>
</dbReference>
<evidence type="ECO:0000313" key="15">
    <source>
        <dbReference type="EMBL" id="MBC3956186.1"/>
    </source>
</evidence>
<gene>
    <name evidence="15" type="ORF">H8S56_14340</name>
</gene>
<evidence type="ECO:0000256" key="6">
    <source>
        <dbReference type="ARBA" id="ARBA00022989"/>
    </source>
</evidence>
<evidence type="ECO:0000256" key="12">
    <source>
        <dbReference type="SAM" id="Phobius"/>
    </source>
</evidence>
<keyword evidence="3" id="KW-0488">Methylation</keyword>
<reference evidence="15 16" key="1">
    <citation type="submission" date="2020-08" db="EMBL/GenBank/DDBJ databases">
        <title>Putative novel bacterial strains isolated from necrotic wheat leaf tissues caused by Xanthomonas translucens.</title>
        <authorList>
            <person name="Tambong J.T."/>
        </authorList>
    </citation>
    <scope>NUCLEOTIDE SEQUENCE [LARGE SCALE GENOMIC DNA]</scope>
    <source>
        <strain evidence="15 16">DOAB 1067</strain>
    </source>
</reference>
<comment type="caution">
    <text evidence="15">The sequence shown here is derived from an EMBL/GenBank/DDBJ whole genome shotgun (WGS) entry which is preliminary data.</text>
</comment>
<dbReference type="PROSITE" id="PS50885">
    <property type="entry name" value="HAMP"/>
    <property type="match status" value="1"/>
</dbReference>
<evidence type="ECO:0000259" key="14">
    <source>
        <dbReference type="PROSITE" id="PS50885"/>
    </source>
</evidence>
<feature type="transmembrane region" description="Helical" evidence="12">
    <location>
        <begin position="191"/>
        <end position="210"/>
    </location>
</feature>
<comment type="similarity">
    <text evidence="9">Belongs to the methyl-accepting chemotaxis (MCP) protein family.</text>
</comment>
<evidence type="ECO:0000256" key="7">
    <source>
        <dbReference type="ARBA" id="ARBA00023136"/>
    </source>
</evidence>
<evidence type="ECO:0000256" key="2">
    <source>
        <dbReference type="ARBA" id="ARBA00022475"/>
    </source>
</evidence>
<keyword evidence="5 12" id="KW-0812">Transmembrane</keyword>
<feature type="domain" description="Methyl-accepting transducer" evidence="13">
    <location>
        <begin position="269"/>
        <end position="505"/>
    </location>
</feature>
<dbReference type="PANTHER" id="PTHR32089">
    <property type="entry name" value="METHYL-ACCEPTING CHEMOTAXIS PROTEIN MCPB"/>
    <property type="match status" value="1"/>
</dbReference>
<evidence type="ECO:0000256" key="3">
    <source>
        <dbReference type="ARBA" id="ARBA00022481"/>
    </source>
</evidence>
<evidence type="ECO:0000256" key="1">
    <source>
        <dbReference type="ARBA" id="ARBA00004236"/>
    </source>
</evidence>
<sequence length="541" mass="57921">MNLRSLNISRRASLCFGIITLLLVGLGGFSYLQMGQLRAAEQNIALNSLPSIQVIDDIQIALLHARLESIRMLATAAPDAHRAAVAKTNDAIGALQSSSEFYRKNLISSEQDRLQFNDAGTKMAQYIDGLKQVIALDSTDHDKALTLANNEQAQRAGAYQEKLTVVRDQNALEAKRSGEDATAVYDHSVKVLLSVVIIASILTVFLAIALTRSIVEPMTSSLKLAEDIAAGDLTGQLDVTGKDEASRLMSALNLMSNNLRDTVQQISGASTQLSTAAVEMTSITESADRTLQQQNSEIEQAATAVNEMSAAVEEVARNATSTSEAAKHSRTAADLGNQRVAETLTAMQGLTTLVEGSSAQVTALANQAQDISKVLSVIRAIAEQTNLLALNAAIEAARAGEQGRGFAVVADEVRALAHRTQTSTQEIEQMISAIQAGSSATVESMQKSTQEVHSTRQIAEDAGQSLRQITASVLEINDRNLQIATASEQQAHVARDVDRSLVSIRDLATQSSEGTRQTLIASNELSRLAVNMNDLVLRFKT</sequence>
<dbReference type="InterPro" id="IPR024478">
    <property type="entry name" value="HlyB_4HB_MCP"/>
</dbReference>
<dbReference type="SMART" id="SM00304">
    <property type="entry name" value="HAMP"/>
    <property type="match status" value="2"/>
</dbReference>
<keyword evidence="11" id="KW-0175">Coiled coil</keyword>
<keyword evidence="7 12" id="KW-0472">Membrane</keyword>
<keyword evidence="6 12" id="KW-1133">Transmembrane helix</keyword>
<keyword evidence="2" id="KW-1003">Cell membrane</keyword>
<keyword evidence="8 10" id="KW-0807">Transducer</keyword>
<proteinExistence type="inferred from homology"/>
<organism evidence="15 16">
    <name type="scientific">Pseudomonas triticifolii</name>
    <dbReference type="NCBI Taxonomy" id="2762592"/>
    <lineage>
        <taxon>Bacteria</taxon>
        <taxon>Pseudomonadati</taxon>
        <taxon>Pseudomonadota</taxon>
        <taxon>Gammaproteobacteria</taxon>
        <taxon>Pseudomonadales</taxon>
        <taxon>Pseudomonadaceae</taxon>
        <taxon>Pseudomonas</taxon>
    </lineage>
</organism>
<dbReference type="SMART" id="SM00283">
    <property type="entry name" value="MA"/>
    <property type="match status" value="1"/>
</dbReference>
<feature type="coiled-coil region" evidence="11">
    <location>
        <begin position="291"/>
        <end position="318"/>
    </location>
</feature>
<accession>A0ABR7BG82</accession>
<evidence type="ECO:0000256" key="5">
    <source>
        <dbReference type="ARBA" id="ARBA00022692"/>
    </source>
</evidence>
<dbReference type="Pfam" id="PF00015">
    <property type="entry name" value="MCPsignal"/>
    <property type="match status" value="1"/>
</dbReference>
<dbReference type="InterPro" id="IPR004090">
    <property type="entry name" value="Chemotax_Me-accpt_rcpt"/>
</dbReference>
<dbReference type="Pfam" id="PF00672">
    <property type="entry name" value="HAMP"/>
    <property type="match status" value="1"/>
</dbReference>
<dbReference type="CDD" id="cd06225">
    <property type="entry name" value="HAMP"/>
    <property type="match status" value="1"/>
</dbReference>
<dbReference type="PRINTS" id="PR00260">
    <property type="entry name" value="CHEMTRNSDUCR"/>
</dbReference>
<evidence type="ECO:0000313" key="16">
    <source>
        <dbReference type="Proteomes" id="UP000660131"/>
    </source>
</evidence>
<evidence type="ECO:0000256" key="9">
    <source>
        <dbReference type="ARBA" id="ARBA00029447"/>
    </source>
</evidence>
<keyword evidence="16" id="KW-1185">Reference proteome</keyword>
<feature type="transmembrane region" description="Helical" evidence="12">
    <location>
        <begin position="12"/>
        <end position="32"/>
    </location>
</feature>
<feature type="domain" description="HAMP" evidence="14">
    <location>
        <begin position="212"/>
        <end position="264"/>
    </location>
</feature>
<dbReference type="CDD" id="cd11386">
    <property type="entry name" value="MCP_signal"/>
    <property type="match status" value="1"/>
</dbReference>
<dbReference type="InterPro" id="IPR004089">
    <property type="entry name" value="MCPsignal_dom"/>
</dbReference>
<keyword evidence="4" id="KW-0145">Chemotaxis</keyword>
<evidence type="ECO:0000256" key="4">
    <source>
        <dbReference type="ARBA" id="ARBA00022500"/>
    </source>
</evidence>
<name>A0ABR7BG82_9PSED</name>
<protein>
    <submittedName>
        <fullName evidence="15">Methyl-accepting chemotaxis protein</fullName>
    </submittedName>
</protein>
<evidence type="ECO:0000256" key="11">
    <source>
        <dbReference type="SAM" id="Coils"/>
    </source>
</evidence>
<evidence type="ECO:0000256" key="10">
    <source>
        <dbReference type="PROSITE-ProRule" id="PRU00284"/>
    </source>
</evidence>
<evidence type="ECO:0000259" key="13">
    <source>
        <dbReference type="PROSITE" id="PS50111"/>
    </source>
</evidence>
<dbReference type="PROSITE" id="PS50111">
    <property type="entry name" value="CHEMOTAXIS_TRANSDUC_2"/>
    <property type="match status" value="1"/>
</dbReference>